<proteinExistence type="predicted"/>
<dbReference type="EMBL" id="JAAAMV010000001">
    <property type="protein sequence ID" value="NBD22969.1"/>
    <property type="molecule type" value="Genomic_DNA"/>
</dbReference>
<dbReference type="SUPFAM" id="SSF69118">
    <property type="entry name" value="AhpD-like"/>
    <property type="match status" value="1"/>
</dbReference>
<organism evidence="2 3">
    <name type="scientific">Paenibacillus glycinis</name>
    <dbReference type="NCBI Taxonomy" id="2697035"/>
    <lineage>
        <taxon>Bacteria</taxon>
        <taxon>Bacillati</taxon>
        <taxon>Bacillota</taxon>
        <taxon>Bacilli</taxon>
        <taxon>Bacillales</taxon>
        <taxon>Paenibacillaceae</taxon>
        <taxon>Paenibacillus</taxon>
    </lineage>
</organism>
<dbReference type="RefSeq" id="WP_161741268.1">
    <property type="nucleotide sequence ID" value="NZ_JAAAMV010000001.1"/>
</dbReference>
<dbReference type="PANTHER" id="PTHR34846">
    <property type="entry name" value="4-CARBOXYMUCONOLACTONE DECARBOXYLASE FAMILY PROTEIN (AFU_ORTHOLOGUE AFUA_6G11590)"/>
    <property type="match status" value="1"/>
</dbReference>
<gene>
    <name evidence="2" type="ORF">GT019_03685</name>
</gene>
<dbReference type="Pfam" id="PF02627">
    <property type="entry name" value="CMD"/>
    <property type="match status" value="1"/>
</dbReference>
<dbReference type="Proteomes" id="UP000665561">
    <property type="component" value="Unassembled WGS sequence"/>
</dbReference>
<evidence type="ECO:0000313" key="3">
    <source>
        <dbReference type="Proteomes" id="UP000665561"/>
    </source>
</evidence>
<accession>A0ABW9XK15</accession>
<evidence type="ECO:0000259" key="1">
    <source>
        <dbReference type="Pfam" id="PF02627"/>
    </source>
</evidence>
<dbReference type="InterPro" id="IPR029032">
    <property type="entry name" value="AhpD-like"/>
</dbReference>
<protein>
    <submittedName>
        <fullName evidence="2">Carboxymuconolactone decarboxylase family protein</fullName>
    </submittedName>
</protein>
<dbReference type="Gene3D" id="1.20.1290.10">
    <property type="entry name" value="AhpD-like"/>
    <property type="match status" value="1"/>
</dbReference>
<dbReference type="InterPro" id="IPR003779">
    <property type="entry name" value="CMD-like"/>
</dbReference>
<reference evidence="2 3" key="1">
    <citation type="submission" date="2020-01" db="EMBL/GenBank/DDBJ databases">
        <title>Paenibacillus soybeanensis sp. nov. isolated from the nodules of soybean (Glycine max(L.) Merr).</title>
        <authorList>
            <person name="Wang H."/>
        </authorList>
    </citation>
    <scope>NUCLEOTIDE SEQUENCE [LARGE SCALE GENOMIC DNA]</scope>
    <source>
        <strain evidence="2 3">T1</strain>
    </source>
</reference>
<dbReference type="NCBIfam" id="TIGR00778">
    <property type="entry name" value="ahpD_dom"/>
    <property type="match status" value="1"/>
</dbReference>
<name>A0ABW9XK15_9BACL</name>
<sequence>MTQRVNFAQQSPKLFKSFLAFTNELFDSAIEVNLIDLVSIRISQMNACEFCLDLHVKQAVIRGESELRLRHVSKWRESDLFTPRERAALTWSELLTELPEEGISDEAYAHVREHLSEQEISDLSFLIVSVNGWDRINIGFKTASGRLTRNFD</sequence>
<feature type="domain" description="Carboxymuconolactone decarboxylase-like" evidence="1">
    <location>
        <begin position="12"/>
        <end position="92"/>
    </location>
</feature>
<keyword evidence="3" id="KW-1185">Reference proteome</keyword>
<comment type="caution">
    <text evidence="2">The sequence shown here is derived from an EMBL/GenBank/DDBJ whole genome shotgun (WGS) entry which is preliminary data.</text>
</comment>
<dbReference type="PANTHER" id="PTHR34846:SF10">
    <property type="entry name" value="CYTOPLASMIC PROTEIN"/>
    <property type="match status" value="1"/>
</dbReference>
<dbReference type="InterPro" id="IPR004675">
    <property type="entry name" value="AhpD_core"/>
</dbReference>
<evidence type="ECO:0000313" key="2">
    <source>
        <dbReference type="EMBL" id="NBD22969.1"/>
    </source>
</evidence>